<evidence type="ECO:0000313" key="10">
    <source>
        <dbReference type="EMBL" id="AOZ56156.1"/>
    </source>
</evidence>
<evidence type="ECO:0000256" key="3">
    <source>
        <dbReference type="ARBA" id="ARBA00022884"/>
    </source>
</evidence>
<comment type="similarity">
    <text evidence="1 6">Belongs to the universal ribosomal protein uL2 family.</text>
</comment>
<dbReference type="InterPro" id="IPR014726">
    <property type="entry name" value="Ribosomal_uL2_dom3"/>
</dbReference>
<keyword evidence="3 6" id="KW-0694">RNA-binding</keyword>
<keyword evidence="4 6" id="KW-0689">Ribosomal protein</keyword>
<dbReference type="InterPro" id="IPR023672">
    <property type="entry name" value="Ribosomal_uL2_arc_euk"/>
</dbReference>
<dbReference type="Gene3D" id="4.10.950.10">
    <property type="entry name" value="Ribosomal protein L2, domain 3"/>
    <property type="match status" value="1"/>
</dbReference>
<dbReference type="InterPro" id="IPR022666">
    <property type="entry name" value="Ribosomal_uL2_RNA-bd_dom"/>
</dbReference>
<protein>
    <recommendedName>
        <fullName evidence="6">Large ribosomal subunit protein uL2</fullName>
    </recommendedName>
</protein>
<name>A0A1L2JK97_9CREN</name>
<dbReference type="Gene3D" id="2.40.50.140">
    <property type="entry name" value="Nucleic acid-binding proteins"/>
    <property type="match status" value="1"/>
</dbReference>
<feature type="domain" description="Large ribosomal subunit protein uL2 RNA-binding" evidence="9">
    <location>
        <begin position="11"/>
        <end position="85"/>
    </location>
</feature>
<dbReference type="PANTHER" id="PTHR13691:SF16">
    <property type="entry name" value="LARGE RIBOSOMAL SUBUNIT PROTEIN UL2"/>
    <property type="match status" value="1"/>
</dbReference>
<comment type="function">
    <text evidence="6">One of the primary rRNA binding proteins. Required for association of the 30S and 50S subunits to form the 70S ribosome, for tRNA binding and peptide bond formation. It has been suggested to have peptidyltransferase activity; this is somewhat controversial. Makes several contacts with the 16S rRNA in the 70S ribosome.</text>
</comment>
<dbReference type="InterPro" id="IPR014722">
    <property type="entry name" value="Rib_uL2_dom2"/>
</dbReference>
<evidence type="ECO:0000256" key="6">
    <source>
        <dbReference type="HAMAP-Rule" id="MF_01320"/>
    </source>
</evidence>
<dbReference type="SUPFAM" id="SSF50104">
    <property type="entry name" value="Translation proteins SH3-like domain"/>
    <property type="match status" value="1"/>
</dbReference>
<dbReference type="InterPro" id="IPR012340">
    <property type="entry name" value="NA-bd_OB-fold"/>
</dbReference>
<dbReference type="NCBIfam" id="NF007180">
    <property type="entry name" value="PRK09612.1"/>
    <property type="match status" value="1"/>
</dbReference>
<proteinExistence type="inferred from homology"/>
<dbReference type="GO" id="GO:0019843">
    <property type="term" value="F:rRNA binding"/>
    <property type="evidence" value="ECO:0007669"/>
    <property type="project" value="UniProtKB-UniRule"/>
</dbReference>
<evidence type="ECO:0000256" key="4">
    <source>
        <dbReference type="ARBA" id="ARBA00022980"/>
    </source>
</evidence>
<evidence type="ECO:0000256" key="2">
    <source>
        <dbReference type="ARBA" id="ARBA00022730"/>
    </source>
</evidence>
<organism evidence="10">
    <name type="scientific">uncultured korarchaeote</name>
    <dbReference type="NCBI Taxonomy" id="161241"/>
    <lineage>
        <taxon>Archaea</taxon>
        <taxon>Thermoproteota</taxon>
        <taxon>environmental samples</taxon>
    </lineage>
</organism>
<dbReference type="SMART" id="SM01383">
    <property type="entry name" value="Ribosomal_L2"/>
    <property type="match status" value="1"/>
</dbReference>
<dbReference type="InterPro" id="IPR022669">
    <property type="entry name" value="Ribosomal_uL2_C"/>
</dbReference>
<gene>
    <name evidence="6" type="primary">rpl2</name>
</gene>
<dbReference type="PIRSF" id="PIRSF002158">
    <property type="entry name" value="Ribosomal_L2"/>
    <property type="match status" value="1"/>
</dbReference>
<dbReference type="EMBL" id="KX765070">
    <property type="protein sequence ID" value="AOZ56156.1"/>
    <property type="molecule type" value="Genomic_DNA"/>
</dbReference>
<evidence type="ECO:0000256" key="1">
    <source>
        <dbReference type="ARBA" id="ARBA00005636"/>
    </source>
</evidence>
<evidence type="ECO:0000256" key="5">
    <source>
        <dbReference type="ARBA" id="ARBA00023274"/>
    </source>
</evidence>
<dbReference type="Pfam" id="PF03947">
    <property type="entry name" value="Ribosomal_L2_C"/>
    <property type="match status" value="1"/>
</dbReference>
<dbReference type="PANTHER" id="PTHR13691">
    <property type="entry name" value="RIBOSOMAL PROTEIN L2"/>
    <property type="match status" value="1"/>
</dbReference>
<dbReference type="GO" id="GO:0002181">
    <property type="term" value="P:cytoplasmic translation"/>
    <property type="evidence" value="ECO:0007669"/>
    <property type="project" value="TreeGrafter"/>
</dbReference>
<reference evidence="10" key="1">
    <citation type="journal article" date="2017" name="Nature">
        <title>Metagenomic exploration of ASGARD archaea illuminates the origin of cellular complexity in eukaryotes.</title>
        <authorList>
            <person name="Zaremba-Niedzwiedzka K."/>
            <person name="Caceres E.F."/>
            <person name="Saw J.H.W."/>
            <person name="Backstrom D."/>
            <person name="Juzokaite L."/>
            <person name="Vancaester E."/>
            <person name="Seitz K.W."/>
            <person name="Anantharaman K."/>
            <person name="Starnawski P."/>
            <person name="Kjeldsen K.U."/>
            <person name="Stott M.B."/>
            <person name="Nunoura T."/>
            <person name="Banfield J.F."/>
            <person name="Schramm A."/>
            <person name="Baker B.J."/>
            <person name="Spang A."/>
            <person name="Ettema T.J.G."/>
        </authorList>
    </citation>
    <scope>NUCLEOTIDE SEQUENCE</scope>
    <source>
        <strain evidence="10">TIV_1</strain>
    </source>
</reference>
<accession>A0A1L2JK97</accession>
<keyword evidence="2 6" id="KW-0699">rRNA-binding</keyword>
<evidence type="ECO:0000259" key="8">
    <source>
        <dbReference type="SMART" id="SM01382"/>
    </source>
</evidence>
<dbReference type="InterPro" id="IPR002171">
    <property type="entry name" value="Ribosomal_uL2"/>
</dbReference>
<dbReference type="SUPFAM" id="SSF50249">
    <property type="entry name" value="Nucleic acid-binding proteins"/>
    <property type="match status" value="1"/>
</dbReference>
<comment type="subunit">
    <text evidence="6">Part of the 50S ribosomal subunit. Forms a bridge to the 30S subunit in the 70S ribosome.</text>
</comment>
<dbReference type="InterPro" id="IPR008991">
    <property type="entry name" value="Translation_prot_SH3-like_sf"/>
</dbReference>
<dbReference type="SMART" id="SM01382">
    <property type="entry name" value="Ribosomal_L2_C"/>
    <property type="match status" value="1"/>
</dbReference>
<evidence type="ECO:0000256" key="7">
    <source>
        <dbReference type="SAM" id="MobiDB-lite"/>
    </source>
</evidence>
<dbReference type="GO" id="GO:0022625">
    <property type="term" value="C:cytosolic large ribosomal subunit"/>
    <property type="evidence" value="ECO:0007669"/>
    <property type="project" value="TreeGrafter"/>
</dbReference>
<evidence type="ECO:0000259" key="9">
    <source>
        <dbReference type="SMART" id="SM01383"/>
    </source>
</evidence>
<sequence length="244" mass="26986">MGKRLIVQRRGRGTHTFKSWDHLKVGPAKYPPRDKIGDAVVKGVIEEFLHEPGRGTPLARVRLENGSSFIYIPPKGVFIGQEIEIGLNAEPSLGNILPVGKIPEGTMICNVELRRGDGGKIARRSGTYAIVFSHERGRTLLRLRSKKEKWIKDSCWATVGQVAGGGRTELYFVKAGVKYHLVKKQSKKWPVVRGVAMNPVSHPHGGGSHNRPGKPTTVPRSAPPGQKVGHIAARWVGRKKKRRR</sequence>
<feature type="region of interest" description="Disordered" evidence="7">
    <location>
        <begin position="197"/>
        <end position="244"/>
    </location>
</feature>
<feature type="domain" description="Large ribosomal subunit protein uL2 C-terminal" evidence="8">
    <location>
        <begin position="91"/>
        <end position="224"/>
    </location>
</feature>
<dbReference type="FunFam" id="4.10.950.10:FF:000002">
    <property type="entry name" value="60S ribosomal protein L2"/>
    <property type="match status" value="1"/>
</dbReference>
<dbReference type="AlphaFoldDB" id="A0A1L2JK97"/>
<dbReference type="GO" id="GO:0003735">
    <property type="term" value="F:structural constituent of ribosome"/>
    <property type="evidence" value="ECO:0007669"/>
    <property type="project" value="InterPro"/>
</dbReference>
<dbReference type="HAMAP" id="MF_01320_A">
    <property type="entry name" value="Ribosomal_uL2_A"/>
    <property type="match status" value="1"/>
</dbReference>
<dbReference type="Gene3D" id="2.30.30.30">
    <property type="match status" value="1"/>
</dbReference>
<keyword evidence="5 6" id="KW-0687">Ribonucleoprotein</keyword>